<dbReference type="InterPro" id="IPR004907">
    <property type="entry name" value="ATPase_V1-cplx_csu"/>
</dbReference>
<accession>A0A8X6U591</accession>
<dbReference type="Pfam" id="PF03223">
    <property type="entry name" value="V-ATPase_C"/>
    <property type="match status" value="1"/>
</dbReference>
<comment type="function">
    <text evidence="6">Subunit of the V1 complex of vacuolar(H+)-ATPase (V-ATPase), a multisubunit enzyme composed of a peripheral complex (V1) that hydrolyzes ATP and a membrane integral complex (V0) that translocates protons. V-ATPase is responsible for acidifying and maintaining the pH of intracellular compartments and in some cell types, is targeted to the plasma membrane, where it is responsible for acidifying the extracellular environment. Subunit C is necessary for the assembly of the catalytic sector of the enzyme and is likely to have a specific function in its catalytic activity.</text>
</comment>
<dbReference type="AlphaFoldDB" id="A0A8X6U591"/>
<keyword evidence="2 6" id="KW-0813">Transport</keyword>
<name>A0A8X6U591_NEPPI</name>
<dbReference type="SUPFAM" id="SSF118203">
    <property type="entry name" value="Vacuolar ATP synthase subunit C"/>
    <property type="match status" value="1"/>
</dbReference>
<dbReference type="InterPro" id="IPR036132">
    <property type="entry name" value="Vac_ATP_synth_c_sf"/>
</dbReference>
<feature type="compositionally biased region" description="Polar residues" evidence="8">
    <location>
        <begin position="73"/>
        <end position="87"/>
    </location>
</feature>
<comment type="subunit">
    <text evidence="6">V-ATPase is a heteromultimeric enzyme made up of two complexes: the ATP-hydrolytic V1 complex and the proton translocation V0 complex. The V1 complex consists of three catalytic AB heterodimers that form a heterohexamer, three peripheral stalks each consisting of EG heterodimers, one central rotor including subunits D and F, and the regulatory subunits C and H. The proton translocation complex V0 consists of the proton transport subunit a, a ring of proteolipid subunits c9c'', rotary subunit d, subunits e and f, and two accessory subunits.</text>
</comment>
<feature type="region of interest" description="Disordered" evidence="8">
    <location>
        <begin position="1"/>
        <end position="116"/>
    </location>
</feature>
<keyword evidence="4 6" id="KW-0406">Ion transport</keyword>
<organism evidence="9 10">
    <name type="scientific">Nephila pilipes</name>
    <name type="common">Giant wood spider</name>
    <name type="synonym">Nephila maculata</name>
    <dbReference type="NCBI Taxonomy" id="299642"/>
    <lineage>
        <taxon>Eukaryota</taxon>
        <taxon>Metazoa</taxon>
        <taxon>Ecdysozoa</taxon>
        <taxon>Arthropoda</taxon>
        <taxon>Chelicerata</taxon>
        <taxon>Arachnida</taxon>
        <taxon>Araneae</taxon>
        <taxon>Araneomorphae</taxon>
        <taxon>Entelegynae</taxon>
        <taxon>Araneoidea</taxon>
        <taxon>Nephilidae</taxon>
        <taxon>Nephila</taxon>
    </lineage>
</organism>
<comment type="similarity">
    <text evidence="1 6">Belongs to the V-ATPase C subunit family.</text>
</comment>
<dbReference type="FunFam" id="3.30.70.100:FF:000002">
    <property type="entry name" value="V-type proton ATPase subunit C"/>
    <property type="match status" value="1"/>
</dbReference>
<evidence type="ECO:0000256" key="4">
    <source>
        <dbReference type="ARBA" id="ARBA00023065"/>
    </source>
</evidence>
<dbReference type="OrthoDB" id="6605928at2759"/>
<dbReference type="Gene3D" id="1.20.1460.10">
    <property type="entry name" value="subunit c (vma5p) of the yeast v-atpase, domain 2"/>
    <property type="match status" value="1"/>
</dbReference>
<feature type="compositionally biased region" description="Low complexity" evidence="8">
    <location>
        <begin position="1"/>
        <end position="13"/>
    </location>
</feature>
<dbReference type="EMBL" id="BMAW01074544">
    <property type="protein sequence ID" value="GFT92727.1"/>
    <property type="molecule type" value="Genomic_DNA"/>
</dbReference>
<keyword evidence="7" id="KW-0175">Coiled coil</keyword>
<proteinExistence type="inferred from homology"/>
<dbReference type="PANTHER" id="PTHR10137">
    <property type="entry name" value="V-TYPE PROTON ATPASE SUBUNIT C"/>
    <property type="match status" value="1"/>
</dbReference>
<evidence type="ECO:0000256" key="8">
    <source>
        <dbReference type="SAM" id="MobiDB-lite"/>
    </source>
</evidence>
<keyword evidence="10" id="KW-1185">Reference proteome</keyword>
<evidence type="ECO:0000313" key="9">
    <source>
        <dbReference type="EMBL" id="GFT92727.1"/>
    </source>
</evidence>
<dbReference type="GO" id="GO:0046961">
    <property type="term" value="F:proton-transporting ATPase activity, rotational mechanism"/>
    <property type="evidence" value="ECO:0007669"/>
    <property type="project" value="InterPro"/>
</dbReference>
<dbReference type="CDD" id="cd14785">
    <property type="entry name" value="V-ATPase_C"/>
    <property type="match status" value="1"/>
</dbReference>
<dbReference type="GO" id="GO:0000221">
    <property type="term" value="C:vacuolar proton-transporting V-type ATPase, V1 domain"/>
    <property type="evidence" value="ECO:0007669"/>
    <property type="project" value="TreeGrafter"/>
</dbReference>
<sequence length="555" mass="64668">MTDTVTTNNNTGNKEVDVNAMSDKENLIENSKSEKDKNGKPLKNENGKSEKEESDKSEEDKISKSDKEESGSTNYQIHLFQSSVSKQGSDEEKDSIESFENENSDEDISNEEDEQAEFLKKQKSMLEFVSHIEKEQSSYAPLRPCNSCELPDLQPRRFWACCWRVCPTLFQKQKISKELWIVSAPGNPEEVFVKLKNETQLKKLSINYKFHIPKLKVGTLDELIYLTEELKHLDNSTEDVIRKLAEFSHRVLEGEENYEDKFFTVNNMEVMTYIIRFTWNPDKYNTKKPLSVLHDLIRGEVRRLEDNLKVKSNEYDDLDRNLKKILNQKKGNLLTRSLYGIVKEEDFVLNSAYLTTLLVVVPKNEQKKWLHSYQNLAEMVVPNSSMKLYEDKTNSLHSVVLCKKNVEEFKANARKNKFIVRDFEYSEKWIAEERNIPKKLKELKNSQVAALCRWIKVHFSDIFSSWMHIKAMRVFVETNVRYGLSANFLAMILIPSKSKKLLKQHLNKLYEDLDPDLASGQAMDVPGTLTGYDVADYLPYVFFKLKIDMLYKKQT</sequence>
<evidence type="ECO:0000256" key="1">
    <source>
        <dbReference type="ARBA" id="ARBA00006138"/>
    </source>
</evidence>
<feature type="compositionally biased region" description="Acidic residues" evidence="8">
    <location>
        <begin position="91"/>
        <end position="116"/>
    </location>
</feature>
<evidence type="ECO:0000313" key="10">
    <source>
        <dbReference type="Proteomes" id="UP000887013"/>
    </source>
</evidence>
<evidence type="ECO:0000256" key="2">
    <source>
        <dbReference type="ARBA" id="ARBA00022448"/>
    </source>
</evidence>
<evidence type="ECO:0000256" key="3">
    <source>
        <dbReference type="ARBA" id="ARBA00022781"/>
    </source>
</evidence>
<dbReference type="Proteomes" id="UP000887013">
    <property type="component" value="Unassembled WGS sequence"/>
</dbReference>
<reference evidence="9" key="1">
    <citation type="submission" date="2020-08" db="EMBL/GenBank/DDBJ databases">
        <title>Multicomponent nature underlies the extraordinary mechanical properties of spider dragline silk.</title>
        <authorList>
            <person name="Kono N."/>
            <person name="Nakamura H."/>
            <person name="Mori M."/>
            <person name="Yoshida Y."/>
            <person name="Ohtoshi R."/>
            <person name="Malay A.D."/>
            <person name="Moran D.A.P."/>
            <person name="Tomita M."/>
            <person name="Numata K."/>
            <person name="Arakawa K."/>
        </authorList>
    </citation>
    <scope>NUCLEOTIDE SEQUENCE</scope>
</reference>
<evidence type="ECO:0000256" key="5">
    <source>
        <dbReference type="ARBA" id="ARBA00071118"/>
    </source>
</evidence>
<evidence type="ECO:0000256" key="6">
    <source>
        <dbReference type="RuleBase" id="RU364010"/>
    </source>
</evidence>
<comment type="caution">
    <text evidence="9">The sequence shown here is derived from an EMBL/GenBank/DDBJ whole genome shotgun (WGS) entry which is preliminary data.</text>
</comment>
<feature type="coiled-coil region" evidence="7">
    <location>
        <begin position="301"/>
        <end position="328"/>
    </location>
</feature>
<keyword evidence="3 6" id="KW-0375">Hydrogen ion transport</keyword>
<feature type="compositionally biased region" description="Basic and acidic residues" evidence="8">
    <location>
        <begin position="14"/>
        <end position="70"/>
    </location>
</feature>
<dbReference type="PANTHER" id="PTHR10137:SF0">
    <property type="entry name" value="V-TYPE PROTON ATPASE SUBUNIT C"/>
    <property type="match status" value="1"/>
</dbReference>
<evidence type="ECO:0000256" key="7">
    <source>
        <dbReference type="SAM" id="Coils"/>
    </source>
</evidence>
<protein>
    <recommendedName>
        <fullName evidence="5 6">V-type proton ATPase subunit C</fullName>
    </recommendedName>
</protein>
<gene>
    <name evidence="9" type="ORF">NPIL_37481</name>
</gene>
<dbReference type="Gene3D" id="3.30.70.1180">
    <property type="entry name" value="Vacuolar atp synthase subunit c, domain 1"/>
    <property type="match status" value="1"/>
</dbReference>
<dbReference type="Gene3D" id="3.30.70.100">
    <property type="match status" value="1"/>
</dbReference>